<gene>
    <name evidence="1" type="ORF">ATK06_0359</name>
</gene>
<dbReference type="EMBL" id="PDJF01000001">
    <property type="protein sequence ID" value="PFG27304.1"/>
    <property type="molecule type" value="Genomic_DNA"/>
</dbReference>
<dbReference type="Proteomes" id="UP000221653">
    <property type="component" value="Unassembled WGS sequence"/>
</dbReference>
<evidence type="ECO:0000313" key="2">
    <source>
        <dbReference type="Proteomes" id="UP000221653"/>
    </source>
</evidence>
<reference evidence="1 2" key="1">
    <citation type="submission" date="2017-10" db="EMBL/GenBank/DDBJ databases">
        <title>Sequencing the genomes of 1000 actinobacteria strains.</title>
        <authorList>
            <person name="Klenk H.-P."/>
        </authorList>
    </citation>
    <scope>NUCLEOTIDE SEQUENCE [LARGE SCALE GENOMIC DNA]</scope>
    <source>
        <strain evidence="1 2">DSM 20688</strain>
    </source>
</reference>
<evidence type="ECO:0000313" key="1">
    <source>
        <dbReference type="EMBL" id="PFG27304.1"/>
    </source>
</evidence>
<organism evidence="1 2">
    <name type="scientific">Corynebacterium renale</name>
    <dbReference type="NCBI Taxonomy" id="1724"/>
    <lineage>
        <taxon>Bacteria</taxon>
        <taxon>Bacillati</taxon>
        <taxon>Actinomycetota</taxon>
        <taxon>Actinomycetes</taxon>
        <taxon>Mycobacteriales</taxon>
        <taxon>Corynebacteriaceae</taxon>
        <taxon>Corynebacterium</taxon>
    </lineage>
</organism>
<protein>
    <submittedName>
        <fullName evidence="1">2'-5' RNA ligase superfamily protein</fullName>
    </submittedName>
</protein>
<dbReference type="STRING" id="1724.GCA_001044175_01652"/>
<proteinExistence type="predicted"/>
<dbReference type="Pfam" id="PF13563">
    <property type="entry name" value="2_5_RNA_ligase2"/>
    <property type="match status" value="1"/>
</dbReference>
<keyword evidence="1" id="KW-0436">Ligase</keyword>
<dbReference type="Gene3D" id="3.90.1140.10">
    <property type="entry name" value="Cyclic phosphodiesterase"/>
    <property type="match status" value="1"/>
</dbReference>
<dbReference type="InterPro" id="IPR009097">
    <property type="entry name" value="Cyclic_Pdiesterase"/>
</dbReference>
<name>A0A2A9DL37_9CORY</name>
<dbReference type="RefSeq" id="WP_098388737.1">
    <property type="nucleotide sequence ID" value="NZ_LS483464.1"/>
</dbReference>
<keyword evidence="2" id="KW-1185">Reference proteome</keyword>
<dbReference type="OrthoDB" id="4425319at2"/>
<comment type="caution">
    <text evidence="1">The sequence shown here is derived from an EMBL/GenBank/DDBJ whole genome shotgun (WGS) entry which is preliminary data.</text>
</comment>
<dbReference type="AlphaFoldDB" id="A0A2A9DL37"/>
<dbReference type="SUPFAM" id="SSF55144">
    <property type="entry name" value="LigT-like"/>
    <property type="match status" value="1"/>
</dbReference>
<accession>A0A2A9DL37</accession>
<dbReference type="GO" id="GO:0016874">
    <property type="term" value="F:ligase activity"/>
    <property type="evidence" value="ECO:0007669"/>
    <property type="project" value="UniProtKB-KW"/>
</dbReference>
<sequence>MVSPDNILLRLVPEQEDYVREVFAELAERGFPPQQQTPHITMTFATVMPESVVRLAQELLPPLLPLTVRRSGVAIFGTKSKQTVSWLLDAPPALHAAARELAAANPDTHVTDWIPHITVGLRLPRAMVGEYVAALDEVTSGHFRDLHVARAVVWSSRTDTLRELN</sequence>